<proteinExistence type="predicted"/>
<feature type="region of interest" description="Disordered" evidence="1">
    <location>
        <begin position="121"/>
        <end position="140"/>
    </location>
</feature>
<dbReference type="AlphaFoldDB" id="A0AAD8BXM8"/>
<feature type="compositionally biased region" description="Polar residues" evidence="1">
    <location>
        <begin position="204"/>
        <end position="218"/>
    </location>
</feature>
<feature type="region of interest" description="Disordered" evidence="1">
    <location>
        <begin position="91"/>
        <end position="116"/>
    </location>
</feature>
<evidence type="ECO:0000256" key="2">
    <source>
        <dbReference type="SAM" id="Phobius"/>
    </source>
</evidence>
<sequence>MVMESAKVSPPLPSDLDMAAEIVEAKKIRNAKEVASSQMPRETKTENLHKPPAAGKSSVGKKLCIILVIIALVAVENAVLLLVFKLPKTEEGTTSATTATTTKGHTKSTAPMDDKKYMLSSTPNSTKAHGNGENELGTTGTPRFFMYETSMGQEETHMPSVADITFKQPETAKPFSEEMTAMQADAHKPSVEETTAQAHEMTEAGNTTKSSVMQETTE</sequence>
<evidence type="ECO:0000313" key="4">
    <source>
        <dbReference type="Proteomes" id="UP001233172"/>
    </source>
</evidence>
<feature type="region of interest" description="Disordered" evidence="1">
    <location>
        <begin position="179"/>
        <end position="218"/>
    </location>
</feature>
<reference evidence="3" key="2">
    <citation type="submission" date="2023-04" db="EMBL/GenBank/DDBJ databases">
        <authorList>
            <person name="Bu L."/>
            <person name="Lu L."/>
            <person name="Laidemitt M.R."/>
            <person name="Zhang S.M."/>
            <person name="Mutuku M."/>
            <person name="Mkoji G."/>
            <person name="Steinauer M."/>
            <person name="Loker E.S."/>
        </authorList>
    </citation>
    <scope>NUCLEOTIDE SEQUENCE</scope>
    <source>
        <strain evidence="3">KasaAsao</strain>
        <tissue evidence="3">Whole Snail</tissue>
    </source>
</reference>
<protein>
    <submittedName>
        <fullName evidence="3">Uncharacterized protein</fullName>
    </submittedName>
</protein>
<dbReference type="Proteomes" id="UP001233172">
    <property type="component" value="Unassembled WGS sequence"/>
</dbReference>
<keyword evidence="2" id="KW-0472">Membrane</keyword>
<gene>
    <name evidence="3" type="ORF">Bpfe_009086</name>
</gene>
<evidence type="ECO:0000256" key="1">
    <source>
        <dbReference type="SAM" id="MobiDB-lite"/>
    </source>
</evidence>
<feature type="compositionally biased region" description="Low complexity" evidence="1">
    <location>
        <begin position="92"/>
        <end position="109"/>
    </location>
</feature>
<evidence type="ECO:0000313" key="3">
    <source>
        <dbReference type="EMBL" id="KAK0061704.1"/>
    </source>
</evidence>
<accession>A0AAD8BXM8</accession>
<feature type="region of interest" description="Disordered" evidence="1">
    <location>
        <begin position="32"/>
        <end position="56"/>
    </location>
</feature>
<reference evidence="3" key="1">
    <citation type="journal article" date="2023" name="PLoS Negl. Trop. Dis.">
        <title>A genome sequence for Biomphalaria pfeifferi, the major vector snail for the human-infecting parasite Schistosoma mansoni.</title>
        <authorList>
            <person name="Bu L."/>
            <person name="Lu L."/>
            <person name="Laidemitt M.R."/>
            <person name="Zhang S.M."/>
            <person name="Mutuku M."/>
            <person name="Mkoji G."/>
            <person name="Steinauer M."/>
            <person name="Loker E.S."/>
        </authorList>
    </citation>
    <scope>NUCLEOTIDE SEQUENCE</scope>
    <source>
        <strain evidence="3">KasaAsao</strain>
    </source>
</reference>
<dbReference type="EMBL" id="JASAOG010000029">
    <property type="protein sequence ID" value="KAK0061704.1"/>
    <property type="molecule type" value="Genomic_DNA"/>
</dbReference>
<keyword evidence="4" id="KW-1185">Reference proteome</keyword>
<keyword evidence="2" id="KW-1133">Transmembrane helix</keyword>
<comment type="caution">
    <text evidence="3">The sequence shown here is derived from an EMBL/GenBank/DDBJ whole genome shotgun (WGS) entry which is preliminary data.</text>
</comment>
<organism evidence="3 4">
    <name type="scientific">Biomphalaria pfeifferi</name>
    <name type="common">Bloodfluke planorb</name>
    <name type="synonym">Freshwater snail</name>
    <dbReference type="NCBI Taxonomy" id="112525"/>
    <lineage>
        <taxon>Eukaryota</taxon>
        <taxon>Metazoa</taxon>
        <taxon>Spiralia</taxon>
        <taxon>Lophotrochozoa</taxon>
        <taxon>Mollusca</taxon>
        <taxon>Gastropoda</taxon>
        <taxon>Heterobranchia</taxon>
        <taxon>Euthyneura</taxon>
        <taxon>Panpulmonata</taxon>
        <taxon>Hygrophila</taxon>
        <taxon>Lymnaeoidea</taxon>
        <taxon>Planorbidae</taxon>
        <taxon>Biomphalaria</taxon>
    </lineage>
</organism>
<feature type="compositionally biased region" description="Low complexity" evidence="1">
    <location>
        <begin position="131"/>
        <end position="140"/>
    </location>
</feature>
<feature type="transmembrane region" description="Helical" evidence="2">
    <location>
        <begin position="63"/>
        <end position="84"/>
    </location>
</feature>
<keyword evidence="2" id="KW-0812">Transmembrane</keyword>
<name>A0AAD8BXM8_BIOPF</name>